<dbReference type="PROSITE" id="PS51667">
    <property type="entry name" value="WRC"/>
    <property type="match status" value="1"/>
</dbReference>
<dbReference type="Proteomes" id="UP001497444">
    <property type="component" value="Chromosome 19"/>
</dbReference>
<keyword evidence="5" id="KW-0862">Zinc</keyword>
<keyword evidence="4" id="KW-0539">Nucleus</keyword>
<dbReference type="InterPro" id="IPR001841">
    <property type="entry name" value="Znf_RING"/>
</dbReference>
<keyword evidence="3" id="KW-0479">Metal-binding</keyword>
<evidence type="ECO:0000259" key="8">
    <source>
        <dbReference type="PROSITE" id="PS51667"/>
    </source>
</evidence>
<gene>
    <name evidence="9" type="ORF">CSSPJE1EN1_LOCUS12623</name>
</gene>
<feature type="region of interest" description="Disordered" evidence="6">
    <location>
        <begin position="1"/>
        <end position="25"/>
    </location>
</feature>
<proteinExistence type="inferred from homology"/>
<keyword evidence="10" id="KW-1185">Reference proteome</keyword>
<name>A0ABP0WNS7_9BRYO</name>
<protein>
    <submittedName>
        <fullName evidence="9">Uncharacterized protein</fullName>
    </submittedName>
</protein>
<feature type="domain" description="RING-type" evidence="7">
    <location>
        <begin position="199"/>
        <end position="246"/>
    </location>
</feature>
<dbReference type="Pfam" id="PF08879">
    <property type="entry name" value="WRC"/>
    <property type="match status" value="1"/>
</dbReference>
<dbReference type="InterPro" id="IPR014977">
    <property type="entry name" value="WRC_dom"/>
</dbReference>
<organism evidence="9 10">
    <name type="scientific">Sphagnum jensenii</name>
    <dbReference type="NCBI Taxonomy" id="128206"/>
    <lineage>
        <taxon>Eukaryota</taxon>
        <taxon>Viridiplantae</taxon>
        <taxon>Streptophyta</taxon>
        <taxon>Embryophyta</taxon>
        <taxon>Bryophyta</taxon>
        <taxon>Sphagnophytina</taxon>
        <taxon>Sphagnopsida</taxon>
        <taxon>Sphagnales</taxon>
        <taxon>Sphagnaceae</taxon>
        <taxon>Sphagnum</taxon>
    </lineage>
</organism>
<feature type="domain" description="WRC" evidence="8">
    <location>
        <begin position="101"/>
        <end position="145"/>
    </location>
</feature>
<dbReference type="PANTHER" id="PTHR12549:SF38">
    <property type="entry name" value="JMJC DOMAIN-CONTAINING HISTONE DEMETHYLASE 2, ISOFORM A"/>
    <property type="match status" value="1"/>
</dbReference>
<accession>A0ABP0WNS7</accession>
<dbReference type="PROSITE" id="PS50089">
    <property type="entry name" value="ZF_RING_2"/>
    <property type="match status" value="1"/>
</dbReference>
<feature type="compositionally biased region" description="Basic and acidic residues" evidence="6">
    <location>
        <begin position="38"/>
        <end position="48"/>
    </location>
</feature>
<feature type="compositionally biased region" description="Gly residues" evidence="6">
    <location>
        <begin position="66"/>
        <end position="75"/>
    </location>
</feature>
<evidence type="ECO:0000256" key="6">
    <source>
        <dbReference type="SAM" id="MobiDB-lite"/>
    </source>
</evidence>
<dbReference type="InterPro" id="IPR045109">
    <property type="entry name" value="LSDs-like"/>
</dbReference>
<evidence type="ECO:0000256" key="1">
    <source>
        <dbReference type="ARBA" id="ARBA00004123"/>
    </source>
</evidence>
<reference evidence="9" key="1">
    <citation type="submission" date="2024-02" db="EMBL/GenBank/DDBJ databases">
        <authorList>
            <consortium name="ELIXIR-Norway"/>
            <consortium name="Elixir Norway"/>
        </authorList>
    </citation>
    <scope>NUCLEOTIDE SEQUENCE</scope>
</reference>
<sequence length="262" mass="29461">MGFGVLGRKGRKQHSHILSGRPKAAAVKPKSCIDFVISRKRDQVRMEMEPEEERQEFVPSSSTGKTEGGGGGGNSGSSSAAVAKRRKLQQQQQQQQQKVLPDDEQRCKRSDGKGWRCEQMRAEGSTYCDHHYYRKNKTPSKTKKAKNKSFSPRKLFLAANSSRLFSAAKSDDDEEEEDDRTGGEVLSGMVEDEIGSRMCHQCQRNYKAKVVYCSRCNRKCYCSPCIQAWYPLLSEKDIAAGCPFCNGNCNCKACLLTYRSQR</sequence>
<evidence type="ECO:0000313" key="9">
    <source>
        <dbReference type="EMBL" id="CAK9267145.1"/>
    </source>
</evidence>
<dbReference type="EMBL" id="OZ020114">
    <property type="protein sequence ID" value="CAK9267145.1"/>
    <property type="molecule type" value="Genomic_DNA"/>
</dbReference>
<keyword evidence="5" id="KW-0863">Zinc-finger</keyword>
<evidence type="ECO:0000256" key="2">
    <source>
        <dbReference type="ARBA" id="ARBA00006801"/>
    </source>
</evidence>
<evidence type="ECO:0000256" key="5">
    <source>
        <dbReference type="PROSITE-ProRule" id="PRU00175"/>
    </source>
</evidence>
<evidence type="ECO:0000259" key="7">
    <source>
        <dbReference type="PROSITE" id="PS50089"/>
    </source>
</evidence>
<feature type="region of interest" description="Disordered" evidence="6">
    <location>
        <begin position="38"/>
        <end position="114"/>
    </location>
</feature>
<comment type="similarity">
    <text evidence="2">Belongs to the JARID1 histone demethylase family.</text>
</comment>
<dbReference type="PANTHER" id="PTHR12549">
    <property type="entry name" value="JMJC DOMAIN-CONTAINING HISTONE DEMETHYLATION PROTEIN"/>
    <property type="match status" value="1"/>
</dbReference>
<evidence type="ECO:0000313" key="10">
    <source>
        <dbReference type="Proteomes" id="UP001497444"/>
    </source>
</evidence>
<feature type="compositionally biased region" description="Basic and acidic residues" evidence="6">
    <location>
        <begin position="100"/>
        <end position="114"/>
    </location>
</feature>
<evidence type="ECO:0000256" key="3">
    <source>
        <dbReference type="ARBA" id="ARBA00022723"/>
    </source>
</evidence>
<comment type="subcellular location">
    <subcellularLocation>
        <location evidence="1">Nucleus</location>
    </subcellularLocation>
</comment>
<evidence type="ECO:0000256" key="4">
    <source>
        <dbReference type="ARBA" id="ARBA00023242"/>
    </source>
</evidence>